<sequence>MLGGRESSSSSMDVLSHAHGKKKSSLARTSGLSLTSASSTLRDNTSAQSAPLLMKDVYTDHKNAKGSGKPTKAVVPRHAGTSSAASLARAKSARKQKEEEVAAAAARIKRLMEEAEKADRAIEAAKRKTAAVLAARARADEAGVAISVAALKGAGPNMPHAPPTNAATTTTTTTKRRPPSARKAAAAALSAPTSASRAKIKESSAAKASPKPSARSPAPTAAATAVSSRKIASPAATKAKTGAKTTATATATATTTRQTDVRVHVIAGLGWGSQQTSKEEKPPRRYNAAPEPEPSMSAEAEADAAAAIAAADGSEALRLLQERALLRSSCGSRASGDGMAALEKLMARYGGDDDDNNNENDAETKDENDETFSFKLDLAAAIQDPEVTTPPPRSPELLSHRSNASEAHYAPDILDLNGS</sequence>
<feature type="region of interest" description="Disordered" evidence="1">
    <location>
        <begin position="346"/>
        <end position="419"/>
    </location>
</feature>
<feature type="compositionally biased region" description="Low complexity" evidence="1">
    <location>
        <begin position="205"/>
        <end position="228"/>
    </location>
</feature>
<evidence type="ECO:0000313" key="2">
    <source>
        <dbReference type="EMBL" id="GHP02383.1"/>
    </source>
</evidence>
<proteinExistence type="predicted"/>
<feature type="region of interest" description="Disordered" evidence="1">
    <location>
        <begin position="1"/>
        <end position="100"/>
    </location>
</feature>
<dbReference type="Proteomes" id="UP000660262">
    <property type="component" value="Unassembled WGS sequence"/>
</dbReference>
<feature type="compositionally biased region" description="Low complexity" evidence="1">
    <location>
        <begin position="235"/>
        <end position="253"/>
    </location>
</feature>
<evidence type="ECO:0000313" key="3">
    <source>
        <dbReference type="Proteomes" id="UP000660262"/>
    </source>
</evidence>
<comment type="caution">
    <text evidence="2">The sequence shown here is derived from an EMBL/GenBank/DDBJ whole genome shotgun (WGS) entry which is preliminary data.</text>
</comment>
<feature type="compositionally biased region" description="Low complexity" evidence="1">
    <location>
        <begin position="26"/>
        <end position="42"/>
    </location>
</feature>
<feature type="compositionally biased region" description="Low complexity" evidence="1">
    <location>
        <begin position="181"/>
        <end position="198"/>
    </location>
</feature>
<dbReference type="AlphaFoldDB" id="A0A830H7U0"/>
<feature type="compositionally biased region" description="Acidic residues" evidence="1">
    <location>
        <begin position="352"/>
        <end position="370"/>
    </location>
</feature>
<feature type="region of interest" description="Disordered" evidence="1">
    <location>
        <begin position="155"/>
        <end position="253"/>
    </location>
</feature>
<accession>A0A830H7U0</accession>
<keyword evidence="3" id="KW-1185">Reference proteome</keyword>
<gene>
    <name evidence="2" type="ORF">PPROV_000114000</name>
</gene>
<feature type="region of interest" description="Disordered" evidence="1">
    <location>
        <begin position="271"/>
        <end position="303"/>
    </location>
</feature>
<reference evidence="2" key="1">
    <citation type="submission" date="2020-10" db="EMBL/GenBank/DDBJ databases">
        <title>Unveiling of a novel bifunctional photoreceptor, Dualchrome1, isolated from a cosmopolitan green alga.</title>
        <authorList>
            <person name="Suzuki S."/>
            <person name="Kawachi M."/>
        </authorList>
    </citation>
    <scope>NUCLEOTIDE SEQUENCE</scope>
    <source>
        <strain evidence="2">NIES 2893</strain>
    </source>
</reference>
<evidence type="ECO:0000256" key="1">
    <source>
        <dbReference type="SAM" id="MobiDB-lite"/>
    </source>
</evidence>
<organism evidence="2 3">
    <name type="scientific">Pycnococcus provasolii</name>
    <dbReference type="NCBI Taxonomy" id="41880"/>
    <lineage>
        <taxon>Eukaryota</taxon>
        <taxon>Viridiplantae</taxon>
        <taxon>Chlorophyta</taxon>
        <taxon>Pseudoscourfieldiophyceae</taxon>
        <taxon>Pseudoscourfieldiales</taxon>
        <taxon>Pycnococcaceae</taxon>
        <taxon>Pycnococcus</taxon>
    </lineage>
</organism>
<feature type="compositionally biased region" description="Low complexity" evidence="1">
    <location>
        <begin position="288"/>
        <end position="303"/>
    </location>
</feature>
<dbReference type="EMBL" id="BNJQ01000003">
    <property type="protein sequence ID" value="GHP02383.1"/>
    <property type="molecule type" value="Genomic_DNA"/>
</dbReference>
<feature type="compositionally biased region" description="Polar residues" evidence="1">
    <location>
        <begin position="1"/>
        <end position="13"/>
    </location>
</feature>
<protein>
    <submittedName>
        <fullName evidence="2">Uncharacterized protein</fullName>
    </submittedName>
</protein>
<name>A0A830H7U0_9CHLO</name>
<feature type="compositionally biased region" description="Low complexity" evidence="1">
    <location>
        <begin position="163"/>
        <end position="173"/>
    </location>
</feature>